<proteinExistence type="predicted"/>
<name>A0A0E9Q7E0_ANGAN</name>
<reference evidence="1" key="2">
    <citation type="journal article" date="2015" name="Fish Shellfish Immunol.">
        <title>Early steps in the European eel (Anguilla anguilla)-Vibrio vulnificus interaction in the gills: Role of the RtxA13 toxin.</title>
        <authorList>
            <person name="Callol A."/>
            <person name="Pajuelo D."/>
            <person name="Ebbesson L."/>
            <person name="Teles M."/>
            <person name="MacKenzie S."/>
            <person name="Amaro C."/>
        </authorList>
    </citation>
    <scope>NUCLEOTIDE SEQUENCE</scope>
</reference>
<organism evidence="1">
    <name type="scientific">Anguilla anguilla</name>
    <name type="common">European freshwater eel</name>
    <name type="synonym">Muraena anguilla</name>
    <dbReference type="NCBI Taxonomy" id="7936"/>
    <lineage>
        <taxon>Eukaryota</taxon>
        <taxon>Metazoa</taxon>
        <taxon>Chordata</taxon>
        <taxon>Craniata</taxon>
        <taxon>Vertebrata</taxon>
        <taxon>Euteleostomi</taxon>
        <taxon>Actinopterygii</taxon>
        <taxon>Neopterygii</taxon>
        <taxon>Teleostei</taxon>
        <taxon>Anguilliformes</taxon>
        <taxon>Anguillidae</taxon>
        <taxon>Anguilla</taxon>
    </lineage>
</organism>
<dbReference type="AlphaFoldDB" id="A0A0E9Q7E0"/>
<dbReference type="EMBL" id="GBXM01095893">
    <property type="protein sequence ID" value="JAH12684.1"/>
    <property type="molecule type" value="Transcribed_RNA"/>
</dbReference>
<reference evidence="1" key="1">
    <citation type="submission" date="2014-11" db="EMBL/GenBank/DDBJ databases">
        <authorList>
            <person name="Amaro Gonzalez C."/>
        </authorList>
    </citation>
    <scope>NUCLEOTIDE SEQUENCE</scope>
</reference>
<accession>A0A0E9Q7E0</accession>
<protein>
    <submittedName>
        <fullName evidence="1">Uncharacterized protein</fullName>
    </submittedName>
</protein>
<evidence type="ECO:0000313" key="1">
    <source>
        <dbReference type="EMBL" id="JAH12684.1"/>
    </source>
</evidence>
<sequence>MNSQSSTVLVFLSLSQPGPMQLLNLPVLSFQ</sequence>